<feature type="transmembrane region" description="Helical" evidence="1">
    <location>
        <begin position="32"/>
        <end position="50"/>
    </location>
</feature>
<dbReference type="Proteomes" id="UP000620124">
    <property type="component" value="Unassembled WGS sequence"/>
</dbReference>
<sequence>MQSTESRRVHPFSHTMPDITVLDNLASLILESFLYGLLLLLFISTIYFLATRRTLAGTTQTAQHHLTSLVFLGVTALFLLVTVHWSIEIYQAFFAFIHLGSVAAEDAFYADLAQKSEVAKGALFSFAVLVGDALVTYRLWVIWGGNRKIVIFPMIALIGLAVAETGFVVEMTKWEPRLRGASFDTEAKPWEATAFVLSLVANLYSTACIAFRIWGVKTPKSGSESRLQWFLSILVESAALQTFWLIFGGMTLLFSSNLLKASFIATESFPAILGISNTLIHARVDLGWSQDFAVTYKPKAGGKCPKNAV</sequence>
<dbReference type="OrthoDB" id="2756618at2759"/>
<feature type="transmembrane region" description="Helical" evidence="1">
    <location>
        <begin position="122"/>
        <end position="143"/>
    </location>
</feature>
<keyword evidence="3" id="KW-1185">Reference proteome</keyword>
<protein>
    <submittedName>
        <fullName evidence="2">Uncharacterized protein</fullName>
    </submittedName>
</protein>
<feature type="transmembrane region" description="Helical" evidence="1">
    <location>
        <begin position="62"/>
        <end position="83"/>
    </location>
</feature>
<evidence type="ECO:0000256" key="1">
    <source>
        <dbReference type="SAM" id="Phobius"/>
    </source>
</evidence>
<feature type="transmembrane region" description="Helical" evidence="1">
    <location>
        <begin position="190"/>
        <end position="215"/>
    </location>
</feature>
<proteinExistence type="predicted"/>
<organism evidence="2 3">
    <name type="scientific">Mycena venus</name>
    <dbReference type="NCBI Taxonomy" id="2733690"/>
    <lineage>
        <taxon>Eukaryota</taxon>
        <taxon>Fungi</taxon>
        <taxon>Dikarya</taxon>
        <taxon>Basidiomycota</taxon>
        <taxon>Agaricomycotina</taxon>
        <taxon>Agaricomycetes</taxon>
        <taxon>Agaricomycetidae</taxon>
        <taxon>Agaricales</taxon>
        <taxon>Marasmiineae</taxon>
        <taxon>Mycenaceae</taxon>
        <taxon>Mycena</taxon>
    </lineage>
</organism>
<keyword evidence="1" id="KW-0812">Transmembrane</keyword>
<feature type="transmembrane region" description="Helical" evidence="1">
    <location>
        <begin position="227"/>
        <end position="254"/>
    </location>
</feature>
<gene>
    <name evidence="2" type="ORF">MVEN_01321000</name>
</gene>
<keyword evidence="1" id="KW-1133">Transmembrane helix</keyword>
<evidence type="ECO:0000313" key="2">
    <source>
        <dbReference type="EMBL" id="KAF7350182.1"/>
    </source>
</evidence>
<reference evidence="2" key="1">
    <citation type="submission" date="2020-05" db="EMBL/GenBank/DDBJ databases">
        <title>Mycena genomes resolve the evolution of fungal bioluminescence.</title>
        <authorList>
            <person name="Tsai I.J."/>
        </authorList>
    </citation>
    <scope>NUCLEOTIDE SEQUENCE</scope>
    <source>
        <strain evidence="2">CCC161011</strain>
    </source>
</reference>
<keyword evidence="1" id="KW-0472">Membrane</keyword>
<dbReference type="AlphaFoldDB" id="A0A8H6Y1N1"/>
<name>A0A8H6Y1N1_9AGAR</name>
<dbReference type="EMBL" id="JACAZI010000010">
    <property type="protein sequence ID" value="KAF7350182.1"/>
    <property type="molecule type" value="Genomic_DNA"/>
</dbReference>
<feature type="transmembrane region" description="Helical" evidence="1">
    <location>
        <begin position="149"/>
        <end position="169"/>
    </location>
</feature>
<comment type="caution">
    <text evidence="2">The sequence shown here is derived from an EMBL/GenBank/DDBJ whole genome shotgun (WGS) entry which is preliminary data.</text>
</comment>
<accession>A0A8H6Y1N1</accession>
<evidence type="ECO:0000313" key="3">
    <source>
        <dbReference type="Proteomes" id="UP000620124"/>
    </source>
</evidence>